<evidence type="ECO:0000313" key="3">
    <source>
        <dbReference type="Proteomes" id="UP000183758"/>
    </source>
</evidence>
<proteinExistence type="predicted"/>
<gene>
    <name evidence="2" type="ORF">AUK04_01170</name>
</gene>
<dbReference type="EMBL" id="MNZM01000027">
    <property type="protein sequence ID" value="OIP85496.1"/>
    <property type="molecule type" value="Genomic_DNA"/>
</dbReference>
<evidence type="ECO:0000256" key="1">
    <source>
        <dbReference type="SAM" id="Phobius"/>
    </source>
</evidence>
<name>A0A1J5I2M3_9BACT</name>
<organism evidence="2 3">
    <name type="scientific">Candidatus Roizmanbacteria bacterium CG2_30_33_16</name>
    <dbReference type="NCBI Taxonomy" id="1805340"/>
    <lineage>
        <taxon>Bacteria</taxon>
        <taxon>Candidatus Roizmaniibacteriota</taxon>
    </lineage>
</organism>
<keyword evidence="1" id="KW-0472">Membrane</keyword>
<dbReference type="Proteomes" id="UP000183758">
    <property type="component" value="Unassembled WGS sequence"/>
</dbReference>
<accession>A0A1J5I2M3</accession>
<comment type="caution">
    <text evidence="2">The sequence shown here is derived from an EMBL/GenBank/DDBJ whole genome shotgun (WGS) entry which is preliminary data.</text>
</comment>
<keyword evidence="1" id="KW-0812">Transmembrane</keyword>
<keyword evidence="1" id="KW-1133">Transmembrane helix</keyword>
<sequence length="59" mass="6816">MTNKEEDKIPDPLENFKELFNFIISVILKSIQTLFPIITIGFLAIVFLLYLLFKLLGIS</sequence>
<reference evidence="2 3" key="1">
    <citation type="journal article" date="2016" name="Environ. Microbiol.">
        <title>Genomic resolution of a cold subsurface aquifer community provides metabolic insights for novel microbes adapted to high CO concentrations.</title>
        <authorList>
            <person name="Probst A.J."/>
            <person name="Castelle C.J."/>
            <person name="Singh A."/>
            <person name="Brown C.T."/>
            <person name="Anantharaman K."/>
            <person name="Sharon I."/>
            <person name="Hug L.A."/>
            <person name="Burstein D."/>
            <person name="Emerson J.B."/>
            <person name="Thomas B.C."/>
            <person name="Banfield J.F."/>
        </authorList>
    </citation>
    <scope>NUCLEOTIDE SEQUENCE [LARGE SCALE GENOMIC DNA]</scope>
    <source>
        <strain evidence="2">CG2_30_33_16</strain>
    </source>
</reference>
<dbReference type="AlphaFoldDB" id="A0A1J5I2M3"/>
<feature type="transmembrane region" description="Helical" evidence="1">
    <location>
        <begin position="20"/>
        <end position="53"/>
    </location>
</feature>
<evidence type="ECO:0000313" key="2">
    <source>
        <dbReference type="EMBL" id="OIP85496.1"/>
    </source>
</evidence>
<protein>
    <submittedName>
        <fullName evidence="2">Uncharacterized protein</fullName>
    </submittedName>
</protein>